<dbReference type="Proteomes" id="UP001500620">
    <property type="component" value="Unassembled WGS sequence"/>
</dbReference>
<accession>A0ABP8DLI6</accession>
<sequence length="382" mass="39616">MQDLLQEARADALVEAPPMRRGVDQVVAAGRMRQTRSRLLRIGAGAGTAVAVAAAIALPHAFGGTSAPPQAVGAPAATTAPAGPLTYPSGAFAYGITGYKTGPFTVSSAILVTPGYQESYVRRGDEMENMYDGTKEDRVVASVPGYSALLTVYRPGAFQPTRFNGAESVRVNGRPGLYAAGVHYQPGDTSPSKGALAWQYADGAWATVASVTPDGYSKAEFLQIASGLAGGAATTPTVPVKLGWTPPGYTLTSVGATDDYPNGGPYMVSSVRLIKTRPAYTGLTATVDASAAGSPTFRVGVFPVSFTDSTHQRPGLAAYCNSGNADLCYRMTRDGKYLIELYSSGGLSTAELRRVLDDATLADPGQPSTWFPVTQAVPGANG</sequence>
<evidence type="ECO:0000313" key="2">
    <source>
        <dbReference type="EMBL" id="GAA4259003.1"/>
    </source>
</evidence>
<keyword evidence="1" id="KW-1133">Transmembrane helix</keyword>
<evidence type="ECO:0000313" key="3">
    <source>
        <dbReference type="Proteomes" id="UP001500620"/>
    </source>
</evidence>
<reference evidence="3" key="1">
    <citation type="journal article" date="2019" name="Int. J. Syst. Evol. Microbiol.">
        <title>The Global Catalogue of Microorganisms (GCM) 10K type strain sequencing project: providing services to taxonomists for standard genome sequencing and annotation.</title>
        <authorList>
            <consortium name="The Broad Institute Genomics Platform"/>
            <consortium name="The Broad Institute Genome Sequencing Center for Infectious Disease"/>
            <person name="Wu L."/>
            <person name="Ma J."/>
        </authorList>
    </citation>
    <scope>NUCLEOTIDE SEQUENCE [LARGE SCALE GENOMIC DNA]</scope>
    <source>
        <strain evidence="3">JCM 17441</strain>
    </source>
</reference>
<dbReference type="EMBL" id="BAABAT010000033">
    <property type="protein sequence ID" value="GAA4259003.1"/>
    <property type="molecule type" value="Genomic_DNA"/>
</dbReference>
<name>A0ABP8DLI6_9ACTN</name>
<evidence type="ECO:0000256" key="1">
    <source>
        <dbReference type="SAM" id="Phobius"/>
    </source>
</evidence>
<gene>
    <name evidence="2" type="ORF">GCM10022255_081950</name>
</gene>
<feature type="transmembrane region" description="Helical" evidence="1">
    <location>
        <begin position="39"/>
        <end position="62"/>
    </location>
</feature>
<comment type="caution">
    <text evidence="2">The sequence shown here is derived from an EMBL/GenBank/DDBJ whole genome shotgun (WGS) entry which is preliminary data.</text>
</comment>
<keyword evidence="1" id="KW-0812">Transmembrane</keyword>
<proteinExistence type="predicted"/>
<keyword evidence="3" id="KW-1185">Reference proteome</keyword>
<protein>
    <submittedName>
        <fullName evidence="2">Uncharacterized protein</fullName>
    </submittedName>
</protein>
<keyword evidence="1" id="KW-0472">Membrane</keyword>
<organism evidence="2 3">
    <name type="scientific">Dactylosporangium darangshiense</name>
    <dbReference type="NCBI Taxonomy" id="579108"/>
    <lineage>
        <taxon>Bacteria</taxon>
        <taxon>Bacillati</taxon>
        <taxon>Actinomycetota</taxon>
        <taxon>Actinomycetes</taxon>
        <taxon>Micromonosporales</taxon>
        <taxon>Micromonosporaceae</taxon>
        <taxon>Dactylosporangium</taxon>
    </lineage>
</organism>